<dbReference type="InterPro" id="IPR014729">
    <property type="entry name" value="Rossmann-like_a/b/a_fold"/>
</dbReference>
<feature type="region of interest" description="Disordered" evidence="3">
    <location>
        <begin position="388"/>
        <end position="409"/>
    </location>
</feature>
<keyword evidence="1" id="KW-0963">Cytoplasm</keyword>
<name>A0A1M2VI07_TRAPU</name>
<dbReference type="OrthoDB" id="25129at2759"/>
<evidence type="ECO:0000256" key="3">
    <source>
        <dbReference type="SAM" id="MobiDB-lite"/>
    </source>
</evidence>
<dbReference type="Pfam" id="PF10288">
    <property type="entry name" value="CTU2"/>
    <property type="match status" value="1"/>
</dbReference>
<dbReference type="GO" id="GO:0002143">
    <property type="term" value="P:tRNA wobble position uridine thiolation"/>
    <property type="evidence" value="ECO:0007669"/>
    <property type="project" value="TreeGrafter"/>
</dbReference>
<dbReference type="OMA" id="KQRKQMM"/>
<gene>
    <name evidence="4" type="ORF">TRAPUB_1940</name>
</gene>
<dbReference type="PANTHER" id="PTHR20882">
    <property type="entry name" value="CYTOPLASMIC TRNA 2-THIOLATION PROTEIN 2"/>
    <property type="match status" value="1"/>
</dbReference>
<evidence type="ECO:0000313" key="5">
    <source>
        <dbReference type="Proteomes" id="UP000184267"/>
    </source>
</evidence>
<feature type="compositionally biased region" description="Low complexity" evidence="3">
    <location>
        <begin position="388"/>
        <end position="398"/>
    </location>
</feature>
<dbReference type="STRING" id="154538.A0A1M2VI07"/>
<dbReference type="PANTHER" id="PTHR20882:SF14">
    <property type="entry name" value="CYTOPLASMIC TRNA 2-THIOLATION PROTEIN 2"/>
    <property type="match status" value="1"/>
</dbReference>
<organism evidence="4 5">
    <name type="scientific">Trametes pubescens</name>
    <name type="common">White-rot fungus</name>
    <dbReference type="NCBI Taxonomy" id="154538"/>
    <lineage>
        <taxon>Eukaryota</taxon>
        <taxon>Fungi</taxon>
        <taxon>Dikarya</taxon>
        <taxon>Basidiomycota</taxon>
        <taxon>Agaricomycotina</taxon>
        <taxon>Agaricomycetes</taxon>
        <taxon>Polyporales</taxon>
        <taxon>Polyporaceae</taxon>
        <taxon>Trametes</taxon>
    </lineage>
</organism>
<evidence type="ECO:0000256" key="2">
    <source>
        <dbReference type="ARBA" id="ARBA00022694"/>
    </source>
</evidence>
<evidence type="ECO:0000313" key="4">
    <source>
        <dbReference type="EMBL" id="OJT07210.1"/>
    </source>
</evidence>
<dbReference type="AlphaFoldDB" id="A0A1M2VI07"/>
<accession>A0A1M2VI07</accession>
<dbReference type="SUPFAM" id="SSF52402">
    <property type="entry name" value="Adenine nucleotide alpha hydrolases-like"/>
    <property type="match status" value="1"/>
</dbReference>
<dbReference type="GO" id="GO:0005829">
    <property type="term" value="C:cytosol"/>
    <property type="evidence" value="ECO:0007669"/>
    <property type="project" value="TreeGrafter"/>
</dbReference>
<protein>
    <submittedName>
        <fullName evidence="4">Cytoplasmic tRNA 2-thiolation protein 2</fullName>
    </submittedName>
</protein>
<dbReference type="EMBL" id="MNAD01001209">
    <property type="protein sequence ID" value="OJT07210.1"/>
    <property type="molecule type" value="Genomic_DNA"/>
</dbReference>
<dbReference type="Gene3D" id="3.40.50.620">
    <property type="entry name" value="HUPs"/>
    <property type="match status" value="1"/>
</dbReference>
<comment type="caution">
    <text evidence="4">The sequence shown here is derived from an EMBL/GenBank/DDBJ whole genome shotgun (WGS) entry which is preliminary data.</text>
</comment>
<proteinExistence type="predicted"/>
<dbReference type="Proteomes" id="UP000184267">
    <property type="component" value="Unassembled WGS sequence"/>
</dbReference>
<keyword evidence="2" id="KW-0819">tRNA processing</keyword>
<feature type="region of interest" description="Disordered" evidence="3">
    <location>
        <begin position="248"/>
        <end position="285"/>
    </location>
</feature>
<keyword evidence="5" id="KW-1185">Reference proteome</keyword>
<dbReference type="InterPro" id="IPR019407">
    <property type="entry name" value="CTU2"/>
</dbReference>
<sequence>MSCGDPAADADALMQRRKKYDKTKMFRRALEPAVNPKPDGPRRTALKPTGNLLVGFSGGLGSSVLLELVHRCYVALDKTTMPADGGSHHPRHERVWRKVTICYVEVCDAFPGMKDRSDEIAQFVRRYDDLEFVSLRIQDAFDPSWWERTGGKSFLSELGVTLGDEALLLGPLSSQTDPLASLRAYLTSLPTPTAITSSIQTLIRLLLLHSALQTGSSHLVLGTSLTSLAVSLISGVAQGAGFNIREETQEDWTPDPSTPPAADSASADTQVARKDESKKAPHQGKRTVRIVRPLRDIGMKECAAWAWWAGVPIVGKEKWGWAGAKPGISTLTKAFIVGLEKDYPSTVSTIVRTCGKLAPKGEVSGSCILCGRPAQRGVQEWKARISIRSRQPLSSDSSPDPPAEPTSNAEADALLPSLTPYLCYACHTTLTSRSARPVPSPWAAAAAQSPIVPLPVWTEARLSSAQGSGAEATHTHEEIMQTRRVGQDEMKGMVQEFLLDE</sequence>
<dbReference type="GO" id="GO:0016783">
    <property type="term" value="F:sulfurtransferase activity"/>
    <property type="evidence" value="ECO:0007669"/>
    <property type="project" value="TreeGrafter"/>
</dbReference>
<feature type="compositionally biased region" description="Low complexity" evidence="3">
    <location>
        <begin position="260"/>
        <end position="269"/>
    </location>
</feature>
<dbReference type="GO" id="GO:0000049">
    <property type="term" value="F:tRNA binding"/>
    <property type="evidence" value="ECO:0007669"/>
    <property type="project" value="InterPro"/>
</dbReference>
<evidence type="ECO:0000256" key="1">
    <source>
        <dbReference type="ARBA" id="ARBA00022490"/>
    </source>
</evidence>
<reference evidence="4 5" key="1">
    <citation type="submission" date="2016-10" db="EMBL/GenBank/DDBJ databases">
        <title>Genome sequence of the basidiomycete white-rot fungus Trametes pubescens.</title>
        <authorList>
            <person name="Makela M.R."/>
            <person name="Granchi Z."/>
            <person name="Peng M."/>
            <person name="De Vries R.P."/>
            <person name="Grigoriev I."/>
            <person name="Riley R."/>
            <person name="Hilden K."/>
        </authorList>
    </citation>
    <scope>NUCLEOTIDE SEQUENCE [LARGE SCALE GENOMIC DNA]</scope>
    <source>
        <strain evidence="4 5">FBCC735</strain>
    </source>
</reference>